<keyword evidence="1" id="KW-0969">Cilium</keyword>
<comment type="caution">
    <text evidence="1">The sequence shown here is derived from an EMBL/GenBank/DDBJ whole genome shotgun (WGS) entry which is preliminary data.</text>
</comment>
<accession>A0A5C4NM88</accession>
<reference evidence="1 2" key="1">
    <citation type="submission" date="2019-06" db="EMBL/GenBank/DDBJ databases">
        <authorList>
            <person name="Jiang L."/>
        </authorList>
    </citation>
    <scope>NUCLEOTIDE SEQUENCE [LARGE SCALE GENOMIC DNA]</scope>
    <source>
        <strain evidence="1 2">YIM 48858</strain>
    </source>
</reference>
<gene>
    <name evidence="1" type="ORF">FHG71_03285</name>
</gene>
<evidence type="ECO:0000313" key="2">
    <source>
        <dbReference type="Proteomes" id="UP000305709"/>
    </source>
</evidence>
<protein>
    <submittedName>
        <fullName evidence="1">Flagellar protein FlgN</fullName>
    </submittedName>
</protein>
<name>A0A5C4NM88_9RHOB</name>
<keyword evidence="2" id="KW-1185">Reference proteome</keyword>
<proteinExistence type="predicted"/>
<organism evidence="1 2">
    <name type="scientific">Rubellimicrobium roseum</name>
    <dbReference type="NCBI Taxonomy" id="687525"/>
    <lineage>
        <taxon>Bacteria</taxon>
        <taxon>Pseudomonadati</taxon>
        <taxon>Pseudomonadota</taxon>
        <taxon>Alphaproteobacteria</taxon>
        <taxon>Rhodobacterales</taxon>
        <taxon>Roseobacteraceae</taxon>
        <taxon>Rubellimicrobium</taxon>
    </lineage>
</organism>
<dbReference type="AlphaFoldDB" id="A0A5C4NM88"/>
<keyword evidence="1" id="KW-0282">Flagellum</keyword>
<dbReference type="EMBL" id="VDFV01000002">
    <property type="protein sequence ID" value="TNC74226.1"/>
    <property type="molecule type" value="Genomic_DNA"/>
</dbReference>
<dbReference type="Proteomes" id="UP000305709">
    <property type="component" value="Unassembled WGS sequence"/>
</dbReference>
<evidence type="ECO:0000313" key="1">
    <source>
        <dbReference type="EMBL" id="TNC74226.1"/>
    </source>
</evidence>
<keyword evidence="1" id="KW-0966">Cell projection</keyword>
<sequence>MRPEPSDLTLLLETERRLILTGDWSGLQSLAPRKAALLDRLPPGAPLPPLATALARNQALLAAAIDGLRDALGRRAALEAARRGLATYDPSGLRAALAAPSPRYERKA</sequence>
<dbReference type="RefSeq" id="WP_139080187.1">
    <property type="nucleotide sequence ID" value="NZ_VDFV01000002.1"/>
</dbReference>